<dbReference type="PROSITE" id="PS51318">
    <property type="entry name" value="TAT"/>
    <property type="match status" value="1"/>
</dbReference>
<proteinExistence type="predicted"/>
<name>L0K590_9EURY</name>
<dbReference type="eggNOG" id="arCOG11427">
    <property type="taxonomic scope" value="Archaea"/>
</dbReference>
<dbReference type="EMBL" id="CP003929">
    <property type="protein sequence ID" value="AGB39539.1"/>
    <property type="molecule type" value="Genomic_DNA"/>
</dbReference>
<sequence length="145" mass="15440">MSAMYTRNTRSMSRRTFAKYGALSTGLLAGGSGTAAGATREDGPSERAEIEEGAIAPYQVVPGSRVTVLEEGVGWQPRGFDSYDRAHAISYDHAPSLRAILLTDGPLRANRSLAIGEIRDAVSETNRALVTVGLDLRPSADSETE</sequence>
<evidence type="ECO:0000313" key="2">
    <source>
        <dbReference type="Proteomes" id="UP000010878"/>
    </source>
</evidence>
<gene>
    <name evidence="1" type="ORF">Natoc_3834</name>
</gene>
<evidence type="ECO:0000313" key="1">
    <source>
        <dbReference type="EMBL" id="AGB39539.1"/>
    </source>
</evidence>
<protein>
    <submittedName>
        <fullName evidence="1">Uncharacterized protein</fullName>
    </submittedName>
</protein>
<reference evidence="1 2" key="1">
    <citation type="submission" date="2012-11" db="EMBL/GenBank/DDBJ databases">
        <title>FINISHED of Natronococcus occultus SP4, DSM 3396.</title>
        <authorList>
            <consortium name="DOE Joint Genome Institute"/>
            <person name="Eisen J."/>
            <person name="Huntemann M."/>
            <person name="Wei C.-L."/>
            <person name="Han J."/>
            <person name="Detter J.C."/>
            <person name="Han C."/>
            <person name="Tapia R."/>
            <person name="Chen A."/>
            <person name="Kyrpides N."/>
            <person name="Mavromatis K."/>
            <person name="Markowitz V."/>
            <person name="Szeto E."/>
            <person name="Ivanova N."/>
            <person name="Mikhailova N."/>
            <person name="Ovchinnikova G."/>
            <person name="Pagani I."/>
            <person name="Pati A."/>
            <person name="Goodwin L."/>
            <person name="Nordberg H.P."/>
            <person name="Cantor M.N."/>
            <person name="Hua S.X."/>
            <person name="Woyke T."/>
            <person name="Eisen J."/>
            <person name="Klenk H.-P."/>
            <person name="Klenk H.-P."/>
        </authorList>
    </citation>
    <scope>NUCLEOTIDE SEQUENCE [LARGE SCALE GENOMIC DNA]</scope>
    <source>
        <strain evidence="1 2">SP4</strain>
    </source>
</reference>
<dbReference type="AlphaFoldDB" id="L0K590"/>
<dbReference type="HOGENOM" id="CLU_1880991_0_0_2"/>
<accession>L0K590</accession>
<dbReference type="GeneID" id="14402845"/>
<keyword evidence="2" id="KW-1185">Reference proteome</keyword>
<dbReference type="OrthoDB" id="168187at2157"/>
<organism evidence="1 2">
    <name type="scientific">Natronococcus occultus SP4</name>
    <dbReference type="NCBI Taxonomy" id="694430"/>
    <lineage>
        <taxon>Archaea</taxon>
        <taxon>Methanobacteriati</taxon>
        <taxon>Methanobacteriota</taxon>
        <taxon>Stenosarchaea group</taxon>
        <taxon>Halobacteria</taxon>
        <taxon>Halobacteriales</taxon>
        <taxon>Natrialbaceae</taxon>
        <taxon>Natronococcus</taxon>
    </lineage>
</organism>
<dbReference type="Proteomes" id="UP000010878">
    <property type="component" value="Chromosome"/>
</dbReference>
<dbReference type="RefSeq" id="WP_015322973.1">
    <property type="nucleotide sequence ID" value="NC_019974.1"/>
</dbReference>
<dbReference type="InterPro" id="IPR006311">
    <property type="entry name" value="TAT_signal"/>
</dbReference>
<dbReference type="KEGG" id="nou:Natoc_3834"/>